<evidence type="ECO:0000313" key="5">
    <source>
        <dbReference type="EMBL" id="NYT36830.1"/>
    </source>
</evidence>
<dbReference type="OrthoDB" id="8523426at2"/>
<keyword evidence="3" id="KW-0560">Oxidoreductase</keyword>
<dbReference type="GO" id="GO:0010181">
    <property type="term" value="F:FMN binding"/>
    <property type="evidence" value="ECO:0007669"/>
    <property type="project" value="InterPro"/>
</dbReference>
<comment type="cofactor">
    <cofactor evidence="1">
        <name>FMN</name>
        <dbReference type="ChEBI" id="CHEBI:58210"/>
    </cofactor>
</comment>
<keyword evidence="6" id="KW-1185">Reference proteome</keyword>
<protein>
    <submittedName>
        <fullName evidence="5">Alkene reductase</fullName>
    </submittedName>
</protein>
<comment type="similarity">
    <text evidence="2">Belongs to the NADH:flavin oxidoreductase/NADH oxidase family.</text>
</comment>
<dbReference type="GO" id="GO:0005829">
    <property type="term" value="C:cytosol"/>
    <property type="evidence" value="ECO:0007669"/>
    <property type="project" value="UniProtKB-ARBA"/>
</dbReference>
<gene>
    <name evidence="5" type="ORF">H0A68_08080</name>
</gene>
<dbReference type="GO" id="GO:0016628">
    <property type="term" value="F:oxidoreductase activity, acting on the CH-CH group of donors, NAD or NADP as acceptor"/>
    <property type="evidence" value="ECO:0007669"/>
    <property type="project" value="UniProtKB-ARBA"/>
</dbReference>
<dbReference type="Proteomes" id="UP000580517">
    <property type="component" value="Unassembled WGS sequence"/>
</dbReference>
<name>A0A853FD99_9BURK</name>
<dbReference type="CDD" id="cd02933">
    <property type="entry name" value="OYE_like_FMN"/>
    <property type="match status" value="1"/>
</dbReference>
<evidence type="ECO:0000256" key="3">
    <source>
        <dbReference type="ARBA" id="ARBA00023002"/>
    </source>
</evidence>
<dbReference type="InterPro" id="IPR045247">
    <property type="entry name" value="Oye-like"/>
</dbReference>
<dbReference type="PANTHER" id="PTHR22893">
    <property type="entry name" value="NADH OXIDOREDUCTASE-RELATED"/>
    <property type="match status" value="1"/>
</dbReference>
<dbReference type="EMBL" id="JACCEW010000002">
    <property type="protein sequence ID" value="NYT36830.1"/>
    <property type="molecule type" value="Genomic_DNA"/>
</dbReference>
<comment type="caution">
    <text evidence="5">The sequence shown here is derived from an EMBL/GenBank/DDBJ whole genome shotgun (WGS) entry which is preliminary data.</text>
</comment>
<feature type="domain" description="NADH:flavin oxidoreductase/NADH oxidase N-terminal" evidence="4">
    <location>
        <begin position="4"/>
        <end position="329"/>
    </location>
</feature>
<evidence type="ECO:0000313" key="6">
    <source>
        <dbReference type="Proteomes" id="UP000580517"/>
    </source>
</evidence>
<dbReference type="RefSeq" id="WP_129968761.1">
    <property type="nucleotide sequence ID" value="NZ_JACCEW010000002.1"/>
</dbReference>
<dbReference type="Gene3D" id="3.20.20.70">
    <property type="entry name" value="Aldolase class I"/>
    <property type="match status" value="1"/>
</dbReference>
<evidence type="ECO:0000256" key="1">
    <source>
        <dbReference type="ARBA" id="ARBA00001917"/>
    </source>
</evidence>
<proteinExistence type="inferred from homology"/>
<dbReference type="FunFam" id="3.20.20.70:FF:000059">
    <property type="entry name" value="N-ethylmaleimide reductase, FMN-linked"/>
    <property type="match status" value="1"/>
</dbReference>
<dbReference type="AlphaFoldDB" id="A0A853FD99"/>
<evidence type="ECO:0000256" key="2">
    <source>
        <dbReference type="ARBA" id="ARBA00005979"/>
    </source>
</evidence>
<evidence type="ECO:0000259" key="4">
    <source>
        <dbReference type="Pfam" id="PF00724"/>
    </source>
</evidence>
<reference evidence="5 6" key="1">
    <citation type="submission" date="2020-07" db="EMBL/GenBank/DDBJ databases">
        <title>Taxonomic revisions and descriptions of new bacterial species based on genomic comparisons in the high-G+C-content subgroup of the family Alcaligenaceae.</title>
        <authorList>
            <person name="Szabo A."/>
            <person name="Felfoldi T."/>
        </authorList>
    </citation>
    <scope>NUCLEOTIDE SEQUENCE [LARGE SCALE GENOMIC DNA]</scope>
    <source>
        <strain evidence="5 6">DSM 25264</strain>
    </source>
</reference>
<sequence>MTTNLFDPIKLGALALDNRIVMAPLTRNRASEGRVPNDMMRHYYCQRATAGLIISEATSISPQGVGYPHTPGIWCRAQVEGWQRITRSVHEKGGKIILQLWHVGRVSDPEFLNGEIPVAPSAIACEGNVSLLRPKRPYVVPRALHAEEINRIVADFAEAARKAREAGFDGVEVHGGNGYLLDQFLHDGSNKRDDEYGGSVGNRARFLLKVVDACVGVWGAGRVGVHLSPGGGAHAMHDSNPSALFSHVAQALGERRIAFICLREALGQDSLLPQLKRLFGGSIIANEGFDADSGQRILASGMADAVAYGKAFIANPDLVQRLKEGAPLNDWDPATFYTGGVKGYTDYPALSSIDACLAPEEKNMPYRATA</sequence>
<organism evidence="5 6">
    <name type="scientific">Allopusillimonas soli</name>
    <dbReference type="NCBI Taxonomy" id="659016"/>
    <lineage>
        <taxon>Bacteria</taxon>
        <taxon>Pseudomonadati</taxon>
        <taxon>Pseudomonadota</taxon>
        <taxon>Betaproteobacteria</taxon>
        <taxon>Burkholderiales</taxon>
        <taxon>Alcaligenaceae</taxon>
        <taxon>Allopusillimonas</taxon>
    </lineage>
</organism>
<dbReference type="SUPFAM" id="SSF51395">
    <property type="entry name" value="FMN-linked oxidoreductases"/>
    <property type="match status" value="1"/>
</dbReference>
<dbReference type="Pfam" id="PF00724">
    <property type="entry name" value="Oxidored_FMN"/>
    <property type="match status" value="1"/>
</dbReference>
<dbReference type="PANTHER" id="PTHR22893:SF98">
    <property type="entry name" value="OXIDOREDUCTASE"/>
    <property type="match status" value="1"/>
</dbReference>
<dbReference type="InterPro" id="IPR001155">
    <property type="entry name" value="OxRdtase_FMN_N"/>
</dbReference>
<accession>A0A853FD99</accession>
<dbReference type="InterPro" id="IPR013785">
    <property type="entry name" value="Aldolase_TIM"/>
</dbReference>